<dbReference type="InterPro" id="IPR030386">
    <property type="entry name" value="G_GB1_RHD3_dom"/>
</dbReference>
<evidence type="ECO:0000256" key="6">
    <source>
        <dbReference type="ARBA" id="ARBA00022842"/>
    </source>
</evidence>
<evidence type="ECO:0000256" key="4">
    <source>
        <dbReference type="ARBA" id="ARBA00022801"/>
    </source>
</evidence>
<protein>
    <submittedName>
        <fullName evidence="14">Atlastin</fullName>
    </submittedName>
</protein>
<dbReference type="PROSITE" id="PS51715">
    <property type="entry name" value="G_GB1_RHD3"/>
    <property type="match status" value="1"/>
</dbReference>
<proteinExistence type="inferred from homology"/>
<evidence type="ECO:0000313" key="14">
    <source>
        <dbReference type="EMBL" id="JAG14204.1"/>
    </source>
</evidence>
<dbReference type="EMBL" id="GBRD01017447">
    <property type="protein sequence ID" value="JAG48380.1"/>
    <property type="molecule type" value="Transcribed_RNA"/>
</dbReference>
<dbReference type="EMBL" id="GBHO01029400">
    <property type="protein sequence ID" value="JAG14204.1"/>
    <property type="molecule type" value="Transcribed_RNA"/>
</dbReference>
<gene>
    <name evidence="14" type="primary">atl_9</name>
    <name evidence="14" type="ORF">CM83_7980</name>
</gene>
<dbReference type="Pfam" id="PF02841">
    <property type="entry name" value="GBP_C"/>
    <property type="match status" value="1"/>
</dbReference>
<dbReference type="InterPro" id="IPR027417">
    <property type="entry name" value="P-loop_NTPase"/>
</dbReference>
<evidence type="ECO:0000256" key="9">
    <source>
        <dbReference type="ARBA" id="ARBA00023136"/>
    </source>
</evidence>
<evidence type="ECO:0000256" key="11">
    <source>
        <dbReference type="PROSITE-ProRule" id="PRU01052"/>
    </source>
</evidence>
<keyword evidence="9 12" id="KW-0472">Membrane</keyword>
<evidence type="ECO:0000259" key="13">
    <source>
        <dbReference type="PROSITE" id="PS51715"/>
    </source>
</evidence>
<comment type="catalytic activity">
    <reaction evidence="10">
        <text>GTP + H2O = GDP + phosphate + H(+)</text>
        <dbReference type="Rhea" id="RHEA:19669"/>
        <dbReference type="ChEBI" id="CHEBI:15377"/>
        <dbReference type="ChEBI" id="CHEBI:15378"/>
        <dbReference type="ChEBI" id="CHEBI:37565"/>
        <dbReference type="ChEBI" id="CHEBI:43474"/>
        <dbReference type="ChEBI" id="CHEBI:58189"/>
    </reaction>
    <physiologicalReaction direction="left-to-right" evidence="10">
        <dbReference type="Rhea" id="RHEA:19670"/>
    </physiologicalReaction>
</comment>
<reference evidence="14" key="1">
    <citation type="journal article" date="2014" name="PLoS ONE">
        <title>Transcriptome-Based Identification of ABC Transporters in the Western Tarnished Plant Bug Lygus hesperus.</title>
        <authorList>
            <person name="Hull J.J."/>
            <person name="Chaney K."/>
            <person name="Geib S.M."/>
            <person name="Fabrick J.A."/>
            <person name="Brent C.S."/>
            <person name="Walsh D."/>
            <person name="Lavine L.C."/>
        </authorList>
    </citation>
    <scope>NUCLEOTIDE SEQUENCE</scope>
</reference>
<dbReference type="CDD" id="cd01851">
    <property type="entry name" value="GBP"/>
    <property type="match status" value="1"/>
</dbReference>
<dbReference type="FunFam" id="1.20.58.420:FF:000001">
    <property type="entry name" value="Atlastin-1 isoform 1"/>
    <property type="match status" value="1"/>
</dbReference>
<evidence type="ECO:0000256" key="7">
    <source>
        <dbReference type="ARBA" id="ARBA00022989"/>
    </source>
</evidence>
<dbReference type="GO" id="GO:0005789">
    <property type="term" value="C:endoplasmic reticulum membrane"/>
    <property type="evidence" value="ECO:0007669"/>
    <property type="project" value="UniProtKB-SubCell"/>
</dbReference>
<dbReference type="PANTHER" id="PTHR10751">
    <property type="entry name" value="GUANYLATE BINDING PROTEIN"/>
    <property type="match status" value="1"/>
</dbReference>
<evidence type="ECO:0000313" key="15">
    <source>
        <dbReference type="EMBL" id="JAG48380.1"/>
    </source>
</evidence>
<dbReference type="Gene3D" id="3.40.50.300">
    <property type="entry name" value="P-loop containing nucleotide triphosphate hydrolases"/>
    <property type="match status" value="1"/>
</dbReference>
<feature type="domain" description="GB1/RHD3-type G" evidence="13">
    <location>
        <begin position="64"/>
        <end position="315"/>
    </location>
</feature>
<dbReference type="Gene3D" id="1.20.58.420">
    <property type="entry name" value="AHSP"/>
    <property type="match status" value="1"/>
</dbReference>
<keyword evidence="4" id="KW-0378">Hydrolase</keyword>
<dbReference type="InterPro" id="IPR036543">
    <property type="entry name" value="Guanylate-bd_C_sf"/>
</dbReference>
<evidence type="ECO:0000256" key="8">
    <source>
        <dbReference type="ARBA" id="ARBA00023134"/>
    </source>
</evidence>
<dbReference type="SUPFAM" id="SSF52540">
    <property type="entry name" value="P-loop containing nucleoside triphosphate hydrolases"/>
    <property type="match status" value="1"/>
</dbReference>
<dbReference type="InterPro" id="IPR015894">
    <property type="entry name" value="Guanylate-bd_N"/>
</dbReference>
<dbReference type="AlphaFoldDB" id="A0A0A9X2L0"/>
<dbReference type="GO" id="GO:0003924">
    <property type="term" value="F:GTPase activity"/>
    <property type="evidence" value="ECO:0007669"/>
    <property type="project" value="InterPro"/>
</dbReference>
<keyword evidence="3" id="KW-0547">Nucleotide-binding</keyword>
<evidence type="ECO:0000256" key="5">
    <source>
        <dbReference type="ARBA" id="ARBA00022824"/>
    </source>
</evidence>
<feature type="transmembrane region" description="Helical" evidence="12">
    <location>
        <begin position="469"/>
        <end position="492"/>
    </location>
</feature>
<dbReference type="Pfam" id="PF02263">
    <property type="entry name" value="GBP"/>
    <property type="match status" value="1"/>
</dbReference>
<keyword evidence="7 12" id="KW-1133">Transmembrane helix</keyword>
<reference evidence="14" key="2">
    <citation type="submission" date="2014-07" db="EMBL/GenBank/DDBJ databases">
        <authorList>
            <person name="Hull J."/>
        </authorList>
    </citation>
    <scope>NUCLEOTIDE SEQUENCE</scope>
</reference>
<name>A0A0A9X2L0_LYGHE</name>
<feature type="transmembrane region" description="Helical" evidence="12">
    <location>
        <begin position="446"/>
        <end position="463"/>
    </location>
</feature>
<dbReference type="FunFam" id="3.40.50.300:FF:004169">
    <property type="entry name" value="Atlastin 3"/>
    <property type="match status" value="1"/>
</dbReference>
<dbReference type="SUPFAM" id="SSF48340">
    <property type="entry name" value="Interferon-induced guanylate-binding protein 1 (GBP1), C-terminal domain"/>
    <property type="match status" value="1"/>
</dbReference>
<keyword evidence="8" id="KW-0342">GTP-binding</keyword>
<sequence>MTLSRSGLAKFEERFQAGDHRRMFSEDIRAEADVAVPLILFEESRFELDTAALEKILLHEDVKDRNVVVLSVAGAFRKGKSFILNFFLRYLYHTYGSEVTVDADWMGSDDQPLRGFSWKGGSERDTAGILMWSKVFLATTKEEEKIAIILIDTQGTFDSGSTVRECAIVFALSTLISSIQVYNLSQNIQEDDLQHLQLFSDYGKLAMQDTGSIPFQRLQFLVRDWFYTYEAAYGEDGGRKFLQKRLSVLPKQAPELQDTRRRIKSCFSEIGCFLMPFPGKKVTSNPHFDGRLSDIDEDFRTSLRELVTSLLSPENLLIKEICGQKIKAKDLIQYFHSYVSAFGGEELPEPKSLLAATAEANNLAALAAAKDIYSSQMEEICKSHLSSQGLIVEHTRMKVEALEDFNLKRKMGGEEFSEKYRIQLESDIEEMFQQFKRYNQMKSSTTHAPGVALGIFAIFYFLSGVFSMLFLYTLANICNLIMCVSLLTLIVWTYSKCSGGLEEIGDIIDYISVMMWECVFKPTYNAALNRTIKQVVNTALPCEDKKSK</sequence>
<keyword evidence="2 12" id="KW-0812">Transmembrane</keyword>
<accession>A0A0A9X2L0</accession>
<dbReference type="GO" id="GO:0005525">
    <property type="term" value="F:GTP binding"/>
    <property type="evidence" value="ECO:0007669"/>
    <property type="project" value="UniProtKB-KW"/>
</dbReference>
<dbReference type="InterPro" id="IPR003191">
    <property type="entry name" value="Guanylate-bd/ATL_C"/>
</dbReference>
<comment type="similarity">
    <text evidence="11">Belongs to the TRAFAC class dynamin-like GTPase superfamily. GB1/RHD3 GTPase family.</text>
</comment>
<keyword evidence="5" id="KW-0256">Endoplasmic reticulum</keyword>
<comment type="subcellular location">
    <subcellularLocation>
        <location evidence="1">Endoplasmic reticulum membrane</location>
        <topology evidence="1">Multi-pass membrane protein</topology>
    </subcellularLocation>
</comment>
<evidence type="ECO:0000256" key="3">
    <source>
        <dbReference type="ARBA" id="ARBA00022741"/>
    </source>
</evidence>
<evidence type="ECO:0000256" key="1">
    <source>
        <dbReference type="ARBA" id="ARBA00004477"/>
    </source>
</evidence>
<evidence type="ECO:0000256" key="12">
    <source>
        <dbReference type="SAM" id="Phobius"/>
    </source>
</evidence>
<keyword evidence="6" id="KW-0460">Magnesium</keyword>
<reference evidence="15" key="3">
    <citation type="submission" date="2014-09" db="EMBL/GenBank/DDBJ databases">
        <authorList>
            <person name="Magalhaes I.L.F."/>
            <person name="Oliveira U."/>
            <person name="Santos F.R."/>
            <person name="Vidigal T.H.D.A."/>
            <person name="Brescovit A.D."/>
            <person name="Santos A.J."/>
        </authorList>
    </citation>
    <scope>NUCLEOTIDE SEQUENCE</scope>
</reference>
<evidence type="ECO:0000256" key="2">
    <source>
        <dbReference type="ARBA" id="ARBA00022692"/>
    </source>
</evidence>
<evidence type="ECO:0000256" key="10">
    <source>
        <dbReference type="ARBA" id="ARBA00049117"/>
    </source>
</evidence>
<organism evidence="14">
    <name type="scientific">Lygus hesperus</name>
    <name type="common">Western plant bug</name>
    <dbReference type="NCBI Taxonomy" id="30085"/>
    <lineage>
        <taxon>Eukaryota</taxon>
        <taxon>Metazoa</taxon>
        <taxon>Ecdysozoa</taxon>
        <taxon>Arthropoda</taxon>
        <taxon>Hexapoda</taxon>
        <taxon>Insecta</taxon>
        <taxon>Pterygota</taxon>
        <taxon>Neoptera</taxon>
        <taxon>Paraneoptera</taxon>
        <taxon>Hemiptera</taxon>
        <taxon>Heteroptera</taxon>
        <taxon>Panheteroptera</taxon>
        <taxon>Cimicomorpha</taxon>
        <taxon>Miridae</taxon>
        <taxon>Mirini</taxon>
        <taxon>Lygus</taxon>
    </lineage>
</organism>